<dbReference type="EMBL" id="JBHUGZ010000002">
    <property type="protein sequence ID" value="MFD1982072.1"/>
    <property type="molecule type" value="Genomic_DNA"/>
</dbReference>
<name>A0ABW4U7K3_9HYPH</name>
<evidence type="ECO:0008006" key="3">
    <source>
        <dbReference type="Google" id="ProtNLM"/>
    </source>
</evidence>
<accession>A0ABW4U7K3</accession>
<dbReference type="RefSeq" id="WP_379094361.1">
    <property type="nucleotide sequence ID" value="NZ_JBHUGZ010000002.1"/>
</dbReference>
<dbReference type="Proteomes" id="UP001597405">
    <property type="component" value="Unassembled WGS sequence"/>
</dbReference>
<evidence type="ECO:0000313" key="2">
    <source>
        <dbReference type="Proteomes" id="UP001597405"/>
    </source>
</evidence>
<reference evidence="2" key="1">
    <citation type="journal article" date="2019" name="Int. J. Syst. Evol. Microbiol.">
        <title>The Global Catalogue of Microorganisms (GCM) 10K type strain sequencing project: providing services to taxonomists for standard genome sequencing and annotation.</title>
        <authorList>
            <consortium name="The Broad Institute Genomics Platform"/>
            <consortium name="The Broad Institute Genome Sequencing Center for Infectious Disease"/>
            <person name="Wu L."/>
            <person name="Ma J."/>
        </authorList>
    </citation>
    <scope>NUCLEOTIDE SEQUENCE [LARGE SCALE GENOMIC DNA]</scope>
    <source>
        <strain evidence="2">CGMCC 1.16225</strain>
    </source>
</reference>
<sequence>MASVVIVRVETPEGNAVRGGDPVTVSVTIDPSDTGWFDDKKDLVIGFVYAANLAITAHLKVHGSITIIDNITITFKVSAKADALLGEYYVIIKNTKLNEIVISDSNVGTITVS</sequence>
<gene>
    <name evidence="1" type="ORF">ACFSOZ_05135</name>
</gene>
<proteinExistence type="predicted"/>
<keyword evidence="2" id="KW-1185">Reference proteome</keyword>
<evidence type="ECO:0000313" key="1">
    <source>
        <dbReference type="EMBL" id="MFD1982072.1"/>
    </source>
</evidence>
<organism evidence="1 2">
    <name type="scientific">Mesorhizobium newzealandense</name>
    <dbReference type="NCBI Taxonomy" id="1300302"/>
    <lineage>
        <taxon>Bacteria</taxon>
        <taxon>Pseudomonadati</taxon>
        <taxon>Pseudomonadota</taxon>
        <taxon>Alphaproteobacteria</taxon>
        <taxon>Hyphomicrobiales</taxon>
        <taxon>Phyllobacteriaceae</taxon>
        <taxon>Mesorhizobium</taxon>
    </lineage>
</organism>
<comment type="caution">
    <text evidence="1">The sequence shown here is derived from an EMBL/GenBank/DDBJ whole genome shotgun (WGS) entry which is preliminary data.</text>
</comment>
<protein>
    <recommendedName>
        <fullName evidence="3">Cohesin domain-containing protein</fullName>
    </recommendedName>
</protein>